<dbReference type="EMBL" id="LSRX01004250">
    <property type="protein sequence ID" value="OLP74108.1"/>
    <property type="molecule type" value="Genomic_DNA"/>
</dbReference>
<feature type="non-terminal residue" evidence="1">
    <location>
        <position position="62"/>
    </location>
</feature>
<organism evidence="1 2">
    <name type="scientific">Symbiodinium microadriaticum</name>
    <name type="common">Dinoflagellate</name>
    <name type="synonym">Zooxanthella microadriatica</name>
    <dbReference type="NCBI Taxonomy" id="2951"/>
    <lineage>
        <taxon>Eukaryota</taxon>
        <taxon>Sar</taxon>
        <taxon>Alveolata</taxon>
        <taxon>Dinophyceae</taxon>
        <taxon>Suessiales</taxon>
        <taxon>Symbiodiniaceae</taxon>
        <taxon>Symbiodinium</taxon>
    </lineage>
</organism>
<dbReference type="Proteomes" id="UP000186817">
    <property type="component" value="Unassembled WGS sequence"/>
</dbReference>
<protein>
    <submittedName>
        <fullName evidence="1">Uncharacterized protein</fullName>
    </submittedName>
</protein>
<keyword evidence="2" id="KW-1185">Reference proteome</keyword>
<comment type="caution">
    <text evidence="1">The sequence shown here is derived from an EMBL/GenBank/DDBJ whole genome shotgun (WGS) entry which is preliminary data.</text>
</comment>
<dbReference type="AlphaFoldDB" id="A0A1Q9BTU4"/>
<sequence length="62" mass="7110">MNTSMRFLLLGDFRQLPAVLDSFAGAEVCKELKAEQVPLREAVQMARRFLRRAPEDALLVQY</sequence>
<gene>
    <name evidence="1" type="ORF">AK812_SmicGene46451</name>
</gene>
<evidence type="ECO:0000313" key="1">
    <source>
        <dbReference type="EMBL" id="OLP74108.1"/>
    </source>
</evidence>
<accession>A0A1Q9BTU4</accession>
<name>A0A1Q9BTU4_SYMMI</name>
<reference evidence="1 2" key="1">
    <citation type="submission" date="2016-02" db="EMBL/GenBank/DDBJ databases">
        <title>Genome analysis of coral dinoflagellate symbionts highlights evolutionary adaptations to a symbiotic lifestyle.</title>
        <authorList>
            <person name="Aranda M."/>
            <person name="Li Y."/>
            <person name="Liew Y.J."/>
            <person name="Baumgarten S."/>
            <person name="Simakov O."/>
            <person name="Wilson M."/>
            <person name="Piel J."/>
            <person name="Ashoor H."/>
            <person name="Bougouffa S."/>
            <person name="Bajic V.B."/>
            <person name="Ryu T."/>
            <person name="Ravasi T."/>
            <person name="Bayer T."/>
            <person name="Micklem G."/>
            <person name="Kim H."/>
            <person name="Bhak J."/>
            <person name="Lajeunesse T.C."/>
            <person name="Voolstra C.R."/>
        </authorList>
    </citation>
    <scope>NUCLEOTIDE SEQUENCE [LARGE SCALE GENOMIC DNA]</scope>
    <source>
        <strain evidence="1 2">CCMP2467</strain>
    </source>
</reference>
<proteinExistence type="predicted"/>
<evidence type="ECO:0000313" key="2">
    <source>
        <dbReference type="Proteomes" id="UP000186817"/>
    </source>
</evidence>